<dbReference type="InterPro" id="IPR016795">
    <property type="entry name" value="UCP021697"/>
</dbReference>
<evidence type="ECO:0000256" key="7">
    <source>
        <dbReference type="SAM" id="Phobius"/>
    </source>
</evidence>
<comment type="caution">
    <text evidence="9">The sequence shown here is derived from an EMBL/GenBank/DDBJ whole genome shotgun (WGS) entry which is preliminary data.</text>
</comment>
<dbReference type="Proteomes" id="UP001597018">
    <property type="component" value="Unassembled WGS sequence"/>
</dbReference>
<dbReference type="PANTHER" id="PTHR36115:SF6">
    <property type="entry name" value="PROLINE-RICH ANTIGEN HOMOLOG"/>
    <property type="match status" value="1"/>
</dbReference>
<feature type="transmembrane region" description="Helical" evidence="7">
    <location>
        <begin position="119"/>
        <end position="139"/>
    </location>
</feature>
<feature type="region of interest" description="Disordered" evidence="6">
    <location>
        <begin position="17"/>
        <end position="43"/>
    </location>
</feature>
<dbReference type="Pfam" id="PF06271">
    <property type="entry name" value="RDD"/>
    <property type="match status" value="1"/>
</dbReference>
<keyword evidence="4 7" id="KW-1133">Transmembrane helix</keyword>
<keyword evidence="3 7" id="KW-0812">Transmembrane</keyword>
<protein>
    <submittedName>
        <fullName evidence="9">RDD family protein</fullName>
    </submittedName>
</protein>
<proteinExistence type="predicted"/>
<name>A0ABW3FPE4_9PSEU</name>
<evidence type="ECO:0000256" key="1">
    <source>
        <dbReference type="ARBA" id="ARBA00004651"/>
    </source>
</evidence>
<accession>A0ABW3FPE4</accession>
<sequence>MRKVIGSWLDGPRAALHDARERADEDRPRWRGERMGLPQDGPGSAAPLGKRFAAFLIDLVLATLITGAFTVPKLPGDWSVLTWFVITVVPVSFFGATPGMAALRIWVARVDGAAMVGPLRAALRCVLTFLIIPAVVWNFDGRSWHDRMSGTIVLRR</sequence>
<gene>
    <name evidence="9" type="ORF">ACFQ16_08135</name>
</gene>
<feature type="domain" description="RDD" evidence="8">
    <location>
        <begin position="46"/>
        <end position="149"/>
    </location>
</feature>
<keyword evidence="2" id="KW-1003">Cell membrane</keyword>
<organism evidence="9 10">
    <name type="scientific">Saccharopolyspora rosea</name>
    <dbReference type="NCBI Taxonomy" id="524884"/>
    <lineage>
        <taxon>Bacteria</taxon>
        <taxon>Bacillati</taxon>
        <taxon>Actinomycetota</taxon>
        <taxon>Actinomycetes</taxon>
        <taxon>Pseudonocardiales</taxon>
        <taxon>Pseudonocardiaceae</taxon>
        <taxon>Saccharopolyspora</taxon>
    </lineage>
</organism>
<dbReference type="PIRSF" id="PIRSF021697">
    <property type="entry name" value="UCP021697"/>
    <property type="match status" value="1"/>
</dbReference>
<dbReference type="PANTHER" id="PTHR36115">
    <property type="entry name" value="PROLINE-RICH ANTIGEN HOMOLOG-RELATED"/>
    <property type="match status" value="1"/>
</dbReference>
<evidence type="ECO:0000259" key="8">
    <source>
        <dbReference type="Pfam" id="PF06271"/>
    </source>
</evidence>
<dbReference type="InterPro" id="IPR051791">
    <property type="entry name" value="Pra-immunoreactive"/>
</dbReference>
<dbReference type="EMBL" id="JBHTIW010000004">
    <property type="protein sequence ID" value="MFD0919708.1"/>
    <property type="molecule type" value="Genomic_DNA"/>
</dbReference>
<evidence type="ECO:0000256" key="2">
    <source>
        <dbReference type="ARBA" id="ARBA00022475"/>
    </source>
</evidence>
<evidence type="ECO:0000256" key="3">
    <source>
        <dbReference type="ARBA" id="ARBA00022692"/>
    </source>
</evidence>
<evidence type="ECO:0000313" key="10">
    <source>
        <dbReference type="Proteomes" id="UP001597018"/>
    </source>
</evidence>
<feature type="compositionally biased region" description="Basic and acidic residues" evidence="6">
    <location>
        <begin position="17"/>
        <end position="34"/>
    </location>
</feature>
<keyword evidence="5 7" id="KW-0472">Membrane</keyword>
<reference evidence="10" key="1">
    <citation type="journal article" date="2019" name="Int. J. Syst. Evol. Microbiol.">
        <title>The Global Catalogue of Microorganisms (GCM) 10K type strain sequencing project: providing services to taxonomists for standard genome sequencing and annotation.</title>
        <authorList>
            <consortium name="The Broad Institute Genomics Platform"/>
            <consortium name="The Broad Institute Genome Sequencing Center for Infectious Disease"/>
            <person name="Wu L."/>
            <person name="Ma J."/>
        </authorList>
    </citation>
    <scope>NUCLEOTIDE SEQUENCE [LARGE SCALE GENOMIC DNA]</scope>
    <source>
        <strain evidence="10">CCUG 56401</strain>
    </source>
</reference>
<feature type="transmembrane region" description="Helical" evidence="7">
    <location>
        <begin position="52"/>
        <end position="71"/>
    </location>
</feature>
<comment type="subcellular location">
    <subcellularLocation>
        <location evidence="1">Cell membrane</location>
        <topology evidence="1">Multi-pass membrane protein</topology>
    </subcellularLocation>
</comment>
<evidence type="ECO:0000256" key="4">
    <source>
        <dbReference type="ARBA" id="ARBA00022989"/>
    </source>
</evidence>
<evidence type="ECO:0000256" key="5">
    <source>
        <dbReference type="ARBA" id="ARBA00023136"/>
    </source>
</evidence>
<evidence type="ECO:0000313" key="9">
    <source>
        <dbReference type="EMBL" id="MFD0919708.1"/>
    </source>
</evidence>
<keyword evidence="10" id="KW-1185">Reference proteome</keyword>
<dbReference type="InterPro" id="IPR010432">
    <property type="entry name" value="RDD"/>
</dbReference>
<evidence type="ECO:0000256" key="6">
    <source>
        <dbReference type="SAM" id="MobiDB-lite"/>
    </source>
</evidence>
<feature type="transmembrane region" description="Helical" evidence="7">
    <location>
        <begin position="83"/>
        <end position="107"/>
    </location>
</feature>
<dbReference type="RefSeq" id="WP_263251749.1">
    <property type="nucleotide sequence ID" value="NZ_BAABLT010000052.1"/>
</dbReference>